<name>A0A1I6SYD3_9SPHI</name>
<dbReference type="EMBL" id="FOZZ01000005">
    <property type="protein sequence ID" value="SFS81883.1"/>
    <property type="molecule type" value="Genomic_DNA"/>
</dbReference>
<evidence type="ECO:0000313" key="1">
    <source>
        <dbReference type="EMBL" id="SFS81883.1"/>
    </source>
</evidence>
<reference evidence="1 2" key="1">
    <citation type="submission" date="2016-10" db="EMBL/GenBank/DDBJ databases">
        <authorList>
            <person name="de Groot N.N."/>
        </authorList>
    </citation>
    <scope>NUCLEOTIDE SEQUENCE [LARGE SCALE GENOMIC DNA]</scope>
    <source>
        <strain evidence="1 2">DSM 22789</strain>
    </source>
</reference>
<evidence type="ECO:0000313" key="2">
    <source>
        <dbReference type="Proteomes" id="UP000198785"/>
    </source>
</evidence>
<keyword evidence="2" id="KW-1185">Reference proteome</keyword>
<proteinExistence type="predicted"/>
<sequence length="41" mass="4512">MDESPLALLTYIGKRIVPPTNQPLITFYNTASPEGSASVYR</sequence>
<gene>
    <name evidence="1" type="ORF">SAMN05660206_105146</name>
</gene>
<accession>A0A1I6SYD3</accession>
<dbReference type="Proteomes" id="UP000198785">
    <property type="component" value="Unassembled WGS sequence"/>
</dbReference>
<dbReference type="AlphaFoldDB" id="A0A1I6SYD3"/>
<organism evidence="1 2">
    <name type="scientific">Sphingobacterium wenxiniae</name>
    <dbReference type="NCBI Taxonomy" id="683125"/>
    <lineage>
        <taxon>Bacteria</taxon>
        <taxon>Pseudomonadati</taxon>
        <taxon>Bacteroidota</taxon>
        <taxon>Sphingobacteriia</taxon>
        <taxon>Sphingobacteriales</taxon>
        <taxon>Sphingobacteriaceae</taxon>
        <taxon>Sphingobacterium</taxon>
    </lineage>
</organism>
<protein>
    <submittedName>
        <fullName evidence="1">Uncharacterized protein</fullName>
    </submittedName>
</protein>